<accession>C5KG57</accession>
<evidence type="ECO:0000256" key="2">
    <source>
        <dbReference type="SAM" id="SignalP"/>
    </source>
</evidence>
<keyword evidence="2" id="KW-0732">Signal</keyword>
<evidence type="ECO:0008006" key="5">
    <source>
        <dbReference type="Google" id="ProtNLM"/>
    </source>
</evidence>
<feature type="chain" id="PRO_5002954119" description="Dipeptidase" evidence="2">
    <location>
        <begin position="21"/>
        <end position="353"/>
    </location>
</feature>
<dbReference type="EMBL" id="GG672918">
    <property type="protein sequence ID" value="EER16413.1"/>
    <property type="molecule type" value="Genomic_DNA"/>
</dbReference>
<comment type="similarity">
    <text evidence="1">Belongs to the peptidase C69 family. Secernin subfamily.</text>
</comment>
<reference evidence="3 4" key="1">
    <citation type="submission" date="2008-07" db="EMBL/GenBank/DDBJ databases">
        <authorList>
            <person name="El-Sayed N."/>
            <person name="Caler E."/>
            <person name="Inman J."/>
            <person name="Amedeo P."/>
            <person name="Hass B."/>
            <person name="Wortman J."/>
        </authorList>
    </citation>
    <scope>NUCLEOTIDE SEQUENCE [LARGE SCALE GENOMIC DNA]</scope>
    <source>
        <strain evidence="4">ATCC 50983 / TXsc</strain>
    </source>
</reference>
<dbReference type="AlphaFoldDB" id="C5KG57"/>
<dbReference type="Proteomes" id="UP000007800">
    <property type="component" value="Unassembled WGS sequence"/>
</dbReference>
<dbReference type="InterPro" id="IPR005322">
    <property type="entry name" value="Peptidase_C69"/>
</dbReference>
<dbReference type="OrthoDB" id="448727at2759"/>
<dbReference type="GO" id="GO:0016805">
    <property type="term" value="F:dipeptidase activity"/>
    <property type="evidence" value="ECO:0007669"/>
    <property type="project" value="InterPro"/>
</dbReference>
<evidence type="ECO:0000313" key="4">
    <source>
        <dbReference type="Proteomes" id="UP000007800"/>
    </source>
</evidence>
<evidence type="ECO:0000256" key="1">
    <source>
        <dbReference type="ARBA" id="ARBA00005705"/>
    </source>
</evidence>
<dbReference type="RefSeq" id="XP_002784617.1">
    <property type="nucleotide sequence ID" value="XM_002784571.1"/>
</dbReference>
<sequence>MLSFTLALLASVGLAGAVLSAPRDRLDHDLCTATAVDCAATADGGCIAATSADGSPLDFRMVYVPPKTYGPGEKRAVYKQFQNYPRIVDASRAPSYAPTSPDQKPSVPIGYIDMPEGTTYGYWDAAYGVMNEAGLSMDSNRYAGGRAEATFQHGAWERAISLYRTMYSYIAVTYKDYNVIYFAPMTPHASVYIPIIVKHDQTVKSIPALEYSWQGEFSDKSLWWASETVCNVMDLKYMYMINDVRKAQYEIEHEVDVMMATESPDQVETKMDGFGDNVTEKWLNMHYTLLGKYQNGYSDWGYTQVGYGPSTEWLHAAGFQDFQATPAQFTELRRRYEKTQKEADEIRDSALNA</sequence>
<organism evidence="4">
    <name type="scientific">Perkinsus marinus (strain ATCC 50983 / TXsc)</name>
    <dbReference type="NCBI Taxonomy" id="423536"/>
    <lineage>
        <taxon>Eukaryota</taxon>
        <taxon>Sar</taxon>
        <taxon>Alveolata</taxon>
        <taxon>Perkinsozoa</taxon>
        <taxon>Perkinsea</taxon>
        <taxon>Perkinsida</taxon>
        <taxon>Perkinsidae</taxon>
        <taxon>Perkinsus</taxon>
    </lineage>
</organism>
<gene>
    <name evidence="3" type="ORF">Pmar_PMAR021009</name>
</gene>
<evidence type="ECO:0000313" key="3">
    <source>
        <dbReference type="EMBL" id="EER16413.1"/>
    </source>
</evidence>
<proteinExistence type="inferred from homology"/>
<name>C5KG57_PERM5</name>
<dbReference type="GeneID" id="9063488"/>
<dbReference type="GO" id="GO:0070004">
    <property type="term" value="F:cysteine-type exopeptidase activity"/>
    <property type="evidence" value="ECO:0007669"/>
    <property type="project" value="InterPro"/>
</dbReference>
<feature type="signal peptide" evidence="2">
    <location>
        <begin position="1"/>
        <end position="20"/>
    </location>
</feature>
<dbReference type="PANTHER" id="PTHR12994:SF17">
    <property type="entry name" value="LD30995P"/>
    <property type="match status" value="1"/>
</dbReference>
<dbReference type="PANTHER" id="PTHR12994">
    <property type="entry name" value="SECERNIN"/>
    <property type="match status" value="1"/>
</dbReference>
<dbReference type="GO" id="GO:0006508">
    <property type="term" value="P:proteolysis"/>
    <property type="evidence" value="ECO:0007669"/>
    <property type="project" value="InterPro"/>
</dbReference>
<protein>
    <recommendedName>
        <fullName evidence="5">Dipeptidase</fullName>
    </recommendedName>
</protein>
<dbReference type="InParanoid" id="C5KG57"/>
<keyword evidence="4" id="KW-1185">Reference proteome</keyword>